<evidence type="ECO:0000313" key="2">
    <source>
        <dbReference type="Proteomes" id="UP001430306"/>
    </source>
</evidence>
<dbReference type="RefSeq" id="WP_230271936.1">
    <property type="nucleotide sequence ID" value="NZ_JAJKFW010000010.1"/>
</dbReference>
<accession>A0ABS8NDL6</accession>
<keyword evidence="2" id="KW-1185">Reference proteome</keyword>
<name>A0ABS8NDL6_9BACT</name>
<reference evidence="1" key="1">
    <citation type="submission" date="2021-11" db="EMBL/GenBank/DDBJ databases">
        <title>Genome sequence.</title>
        <authorList>
            <person name="Sun Q."/>
        </authorList>
    </citation>
    <scope>NUCLEOTIDE SEQUENCE</scope>
    <source>
        <strain evidence="1">JC740</strain>
    </source>
</reference>
<organism evidence="1 2">
    <name type="scientific">Rhodopirellula halodulae</name>
    <dbReference type="NCBI Taxonomy" id="2894198"/>
    <lineage>
        <taxon>Bacteria</taxon>
        <taxon>Pseudomonadati</taxon>
        <taxon>Planctomycetota</taxon>
        <taxon>Planctomycetia</taxon>
        <taxon>Pirellulales</taxon>
        <taxon>Pirellulaceae</taxon>
        <taxon>Rhodopirellula</taxon>
    </lineage>
</organism>
<proteinExistence type="predicted"/>
<dbReference type="Proteomes" id="UP001430306">
    <property type="component" value="Unassembled WGS sequence"/>
</dbReference>
<gene>
    <name evidence="1" type="ORF">LOC71_05030</name>
</gene>
<sequence length="91" mass="10664">MTQPFHSCMTKAIIANGDQLETGPQWITSRRARLRLFDDHLVCGDWTVRYEDIREAVLASFRSTILRIPGYFLSARTDDHTYHFGLNGWRY</sequence>
<dbReference type="EMBL" id="JAJKFW010000010">
    <property type="protein sequence ID" value="MCC9641628.1"/>
    <property type="molecule type" value="Genomic_DNA"/>
</dbReference>
<evidence type="ECO:0000313" key="1">
    <source>
        <dbReference type="EMBL" id="MCC9641628.1"/>
    </source>
</evidence>
<protein>
    <submittedName>
        <fullName evidence="1">Uncharacterized protein</fullName>
    </submittedName>
</protein>
<comment type="caution">
    <text evidence="1">The sequence shown here is derived from an EMBL/GenBank/DDBJ whole genome shotgun (WGS) entry which is preliminary data.</text>
</comment>